<protein>
    <submittedName>
        <fullName evidence="2">Uncharacterized protein</fullName>
    </submittedName>
</protein>
<dbReference type="AlphaFoldDB" id="X1LA00"/>
<feature type="non-terminal residue" evidence="2">
    <location>
        <position position="55"/>
    </location>
</feature>
<gene>
    <name evidence="2" type="ORF">S06H3_11428</name>
</gene>
<comment type="caution">
    <text evidence="2">The sequence shown here is derived from an EMBL/GenBank/DDBJ whole genome shotgun (WGS) entry which is preliminary data.</text>
</comment>
<sequence>MLNQKGQLQNLATILVGVIVFAAMIPILLTAIAETEATGIEGALMAYLPLFVVLG</sequence>
<proteinExistence type="predicted"/>
<feature type="transmembrane region" description="Helical" evidence="1">
    <location>
        <begin position="38"/>
        <end position="54"/>
    </location>
</feature>
<keyword evidence="1" id="KW-0812">Transmembrane</keyword>
<dbReference type="EMBL" id="BARV01005530">
    <property type="protein sequence ID" value="GAI15903.1"/>
    <property type="molecule type" value="Genomic_DNA"/>
</dbReference>
<evidence type="ECO:0000256" key="1">
    <source>
        <dbReference type="SAM" id="Phobius"/>
    </source>
</evidence>
<accession>X1LA00</accession>
<evidence type="ECO:0000313" key="2">
    <source>
        <dbReference type="EMBL" id="GAI15903.1"/>
    </source>
</evidence>
<reference evidence="2" key="1">
    <citation type="journal article" date="2014" name="Front. Microbiol.">
        <title>High frequency of phylogenetically diverse reductive dehalogenase-homologous genes in deep subseafloor sedimentary metagenomes.</title>
        <authorList>
            <person name="Kawai M."/>
            <person name="Futagami T."/>
            <person name="Toyoda A."/>
            <person name="Takaki Y."/>
            <person name="Nishi S."/>
            <person name="Hori S."/>
            <person name="Arai W."/>
            <person name="Tsubouchi T."/>
            <person name="Morono Y."/>
            <person name="Uchiyama I."/>
            <person name="Ito T."/>
            <person name="Fujiyama A."/>
            <person name="Inagaki F."/>
            <person name="Takami H."/>
        </authorList>
    </citation>
    <scope>NUCLEOTIDE SEQUENCE</scope>
    <source>
        <strain evidence="2">Expedition CK06-06</strain>
    </source>
</reference>
<feature type="transmembrane region" description="Helical" evidence="1">
    <location>
        <begin position="12"/>
        <end position="32"/>
    </location>
</feature>
<name>X1LA00_9ZZZZ</name>
<keyword evidence="1" id="KW-0472">Membrane</keyword>
<keyword evidence="1" id="KW-1133">Transmembrane helix</keyword>
<organism evidence="2">
    <name type="scientific">marine sediment metagenome</name>
    <dbReference type="NCBI Taxonomy" id="412755"/>
    <lineage>
        <taxon>unclassified sequences</taxon>
        <taxon>metagenomes</taxon>
        <taxon>ecological metagenomes</taxon>
    </lineage>
</organism>